<keyword evidence="8" id="KW-0325">Glycoprotein</keyword>
<dbReference type="InterPro" id="IPR023415">
    <property type="entry name" value="LDLR_class-A_CS"/>
</dbReference>
<evidence type="ECO:0000313" key="11">
    <source>
        <dbReference type="EMBL" id="KAG7175028.1"/>
    </source>
</evidence>
<dbReference type="InterPro" id="IPR051221">
    <property type="entry name" value="LDLR-related"/>
</dbReference>
<keyword evidence="5" id="KW-0472">Membrane</keyword>
<evidence type="ECO:0000256" key="5">
    <source>
        <dbReference type="ARBA" id="ARBA00023136"/>
    </source>
</evidence>
<feature type="disulfide bond" evidence="9">
    <location>
        <begin position="334"/>
        <end position="346"/>
    </location>
</feature>
<comment type="subcellular location">
    <subcellularLocation>
        <location evidence="1">Membrane</location>
        <topology evidence="1">Single-pass membrane protein</topology>
    </subcellularLocation>
</comment>
<keyword evidence="6 9" id="KW-1015">Disulfide bond</keyword>
<dbReference type="CDD" id="cd00112">
    <property type="entry name" value="LDLa"/>
    <property type="match status" value="3"/>
</dbReference>
<organism evidence="11 12">
    <name type="scientific">Homarus americanus</name>
    <name type="common">American lobster</name>
    <dbReference type="NCBI Taxonomy" id="6706"/>
    <lineage>
        <taxon>Eukaryota</taxon>
        <taxon>Metazoa</taxon>
        <taxon>Ecdysozoa</taxon>
        <taxon>Arthropoda</taxon>
        <taxon>Crustacea</taxon>
        <taxon>Multicrustacea</taxon>
        <taxon>Malacostraca</taxon>
        <taxon>Eumalacostraca</taxon>
        <taxon>Eucarida</taxon>
        <taxon>Decapoda</taxon>
        <taxon>Pleocyemata</taxon>
        <taxon>Astacidea</taxon>
        <taxon>Nephropoidea</taxon>
        <taxon>Nephropidae</taxon>
        <taxon>Homarus</taxon>
    </lineage>
</organism>
<keyword evidence="3" id="KW-0677">Repeat</keyword>
<evidence type="ECO:0000313" key="12">
    <source>
        <dbReference type="Proteomes" id="UP000747542"/>
    </source>
</evidence>
<comment type="caution">
    <text evidence="11">The sequence shown here is derived from an EMBL/GenBank/DDBJ whole genome shotgun (WGS) entry which is preliminary data.</text>
</comment>
<keyword evidence="2" id="KW-0812">Transmembrane</keyword>
<sequence length="420" mass="44247">MWVATFPARIVLLASTVVAVLPQKPSTRSLDVFQSSGNRIVGRPVLTTGGSLLGESCAVSKNCGVTSGVCEKGRCARVGDMCRSHEQCRLGSRGSFCNFTVPRVYGRCQCSSDVPKTPGRTCGHLRYSLGSPCGTSAQCSNSVPGSVCVIQHDTPLPTPSDIIPNSISAIPGVPPRSLVVPLAVCACPSGHLVVENGTRCIPVLKDAGVTPASLGQRCEGSNQCRASDPFTFCRAGVCHCIHNSAECSADKTGCYKDTFQCVSSGRCISWYYVCNGVRECDDGSDEAYCLPHRCPRLAHTCNDGTCISRAHLCDGIPHCPDGSDESSCNGSAACPASTFRCGGGRCLPGFVFCNATPTCSDGSDEDVTACIQGSITASYCPFRSWGFLLSLQVGHIGASYCVLQVWQRAVSVHGYPVFGY</sequence>
<protein>
    <submittedName>
        <fullName evidence="11">Low-density lipoprotein receptor-like 1</fullName>
    </submittedName>
</protein>
<evidence type="ECO:0000256" key="7">
    <source>
        <dbReference type="ARBA" id="ARBA00023170"/>
    </source>
</evidence>
<dbReference type="InterPro" id="IPR002172">
    <property type="entry name" value="LDrepeatLR_classA_rpt"/>
</dbReference>
<evidence type="ECO:0000256" key="6">
    <source>
        <dbReference type="ARBA" id="ARBA00023157"/>
    </source>
</evidence>
<feature type="disulfide bond" evidence="9">
    <location>
        <begin position="341"/>
        <end position="359"/>
    </location>
</feature>
<dbReference type="GO" id="GO:0005886">
    <property type="term" value="C:plasma membrane"/>
    <property type="evidence" value="ECO:0007669"/>
    <property type="project" value="TreeGrafter"/>
</dbReference>
<dbReference type="PROSITE" id="PS01209">
    <property type="entry name" value="LDLRA_1"/>
    <property type="match status" value="2"/>
</dbReference>
<gene>
    <name evidence="11" type="primary">LDLR-L1</name>
    <name evidence="11" type="ORF">Hamer_G015238</name>
</gene>
<accession>A0A8J5N8Z6</accession>
<dbReference type="SUPFAM" id="SSF57424">
    <property type="entry name" value="LDL receptor-like module"/>
    <property type="match status" value="3"/>
</dbReference>
<reference evidence="11" key="1">
    <citation type="journal article" date="2021" name="Sci. Adv.">
        <title>The American lobster genome reveals insights on longevity, neural, and immune adaptations.</title>
        <authorList>
            <person name="Polinski J.M."/>
            <person name="Zimin A.V."/>
            <person name="Clark K.F."/>
            <person name="Kohn A.B."/>
            <person name="Sadowski N."/>
            <person name="Timp W."/>
            <person name="Ptitsyn A."/>
            <person name="Khanna P."/>
            <person name="Romanova D.Y."/>
            <person name="Williams P."/>
            <person name="Greenwood S.J."/>
            <person name="Moroz L.L."/>
            <person name="Walt D.R."/>
            <person name="Bodnar A.G."/>
        </authorList>
    </citation>
    <scope>NUCLEOTIDE SEQUENCE</scope>
    <source>
        <strain evidence="11">GMGI-L3</strain>
    </source>
</reference>
<keyword evidence="4" id="KW-1133">Transmembrane helix</keyword>
<dbReference type="Gene3D" id="4.10.400.10">
    <property type="entry name" value="Low-density Lipoprotein Receptor"/>
    <property type="match status" value="3"/>
</dbReference>
<keyword evidence="7 11" id="KW-0675">Receptor</keyword>
<evidence type="ECO:0000256" key="4">
    <source>
        <dbReference type="ARBA" id="ARBA00022989"/>
    </source>
</evidence>
<keyword evidence="10" id="KW-0732">Signal</keyword>
<dbReference type="SMART" id="SM00192">
    <property type="entry name" value="LDLa"/>
    <property type="match status" value="3"/>
</dbReference>
<feature type="signal peptide" evidence="10">
    <location>
        <begin position="1"/>
        <end position="22"/>
    </location>
</feature>
<feature type="disulfide bond" evidence="9">
    <location>
        <begin position="313"/>
        <end position="328"/>
    </location>
</feature>
<name>A0A8J5N8Z6_HOMAM</name>
<evidence type="ECO:0000256" key="3">
    <source>
        <dbReference type="ARBA" id="ARBA00022737"/>
    </source>
</evidence>
<dbReference type="Proteomes" id="UP000747542">
    <property type="component" value="Unassembled WGS sequence"/>
</dbReference>
<feature type="disulfide bond" evidence="9">
    <location>
        <begin position="301"/>
        <end position="319"/>
    </location>
</feature>
<proteinExistence type="predicted"/>
<feature type="disulfide bond" evidence="9">
    <location>
        <begin position="294"/>
        <end position="306"/>
    </location>
</feature>
<dbReference type="PANTHER" id="PTHR22722">
    <property type="entry name" value="LOW-DENSITY LIPOPROTEIN RECEPTOR-RELATED PROTEIN 2-RELATED"/>
    <property type="match status" value="1"/>
</dbReference>
<feature type="chain" id="PRO_5035217885" evidence="10">
    <location>
        <begin position="23"/>
        <end position="420"/>
    </location>
</feature>
<evidence type="ECO:0000256" key="1">
    <source>
        <dbReference type="ARBA" id="ARBA00004167"/>
    </source>
</evidence>
<dbReference type="PRINTS" id="PR00261">
    <property type="entry name" value="LDLRECEPTOR"/>
</dbReference>
<dbReference type="EMBL" id="JAHLQT010006356">
    <property type="protein sequence ID" value="KAG7175028.1"/>
    <property type="molecule type" value="Genomic_DNA"/>
</dbReference>
<feature type="disulfide bond" evidence="9">
    <location>
        <begin position="274"/>
        <end position="289"/>
    </location>
</feature>
<dbReference type="Pfam" id="PF00057">
    <property type="entry name" value="Ldl_recept_a"/>
    <property type="match status" value="3"/>
</dbReference>
<comment type="caution">
    <text evidence="9">Lacks conserved residue(s) required for the propagation of feature annotation.</text>
</comment>
<keyword evidence="11" id="KW-0449">Lipoprotein</keyword>
<evidence type="ECO:0000256" key="10">
    <source>
        <dbReference type="SAM" id="SignalP"/>
    </source>
</evidence>
<dbReference type="InterPro" id="IPR036055">
    <property type="entry name" value="LDL_receptor-like_sf"/>
</dbReference>
<evidence type="ECO:0000256" key="9">
    <source>
        <dbReference type="PROSITE-ProRule" id="PRU00124"/>
    </source>
</evidence>
<keyword evidence="12" id="KW-1185">Reference proteome</keyword>
<evidence type="ECO:0000256" key="8">
    <source>
        <dbReference type="ARBA" id="ARBA00023180"/>
    </source>
</evidence>
<dbReference type="GO" id="GO:0043235">
    <property type="term" value="C:receptor complex"/>
    <property type="evidence" value="ECO:0007669"/>
    <property type="project" value="TreeGrafter"/>
</dbReference>
<dbReference type="PROSITE" id="PS50068">
    <property type="entry name" value="LDLRA_2"/>
    <property type="match status" value="3"/>
</dbReference>
<dbReference type="AlphaFoldDB" id="A0A8J5N8Z6"/>
<evidence type="ECO:0000256" key="2">
    <source>
        <dbReference type="ARBA" id="ARBA00022692"/>
    </source>
</evidence>